<keyword evidence="7" id="KW-0067">ATP-binding</keyword>
<sequence>MRTVFFTCLFLHFLITSRAELPKSKSYDLKSQRLLIQISGLFNFTAAQGRIDLDSAMLLACENHNLSFLESFDEDFAKQNTSPAFIALKSGDLISTKSYLGKIDIRDRINLSLGIGAYYLSRVGSKQNDLKNALKFFYYAYRQSRHLKAPDLKYRALSMLGRYYVQSGNQLKSSLCFLNVINSALVSKNKLSIADAYGAYGSFLPYGNPDKLAYLQKSFNEYLAVGSKEKQIEILCKMVSIDFLQNNRELALSRLNRMLQLQKEIRFKHSYYTESVIAWIENTRSNYNRALYYALLSLKNLEAVGDSSFAGTAYLRLADIYHQTNRLDEATVSYKKAMKSFENGYMQPSWYKTFSNYVYTITASERPLEALALIKESIKHIPPILPSDKMEIAINRAFAYLHLRRSELVRKYSNEAAYWASKVQSEEQQQDVLYSYALIANFFARINDFIEAKKYLEKSSLLPIEKYNYLATKLIFHTKYKIDSANGNLAASLDSFKQFKIAEDSAINAQKNRQILEIEMRFQTAKKENDIKLLQNEKLLQENRLKQEVQAKNITFVGSSLLLIIVGLLYSRFRIKQKTNEMLISQKEEISEKNNSLEELLLEKDHILEEKESLIEEKQELIVEKEWLIKEIHHRVKNNLQIVMSLLNSQSAFIGNDVALNAIKESQYRVQAISLIHQKLYQSENVALILMKDYIPELINYLKESFNIRKTIRFKMDIGLIHLDVSQAVPVGLILNEAITNSIKYAFLETASGIISIILDRPEPHKYRLIISDTGPGLAEGYDLSNLTSLGMKLIAGLSRQLGGTLSIESVHGLSITVIFSEINIAISKSAWDRISNMSA</sequence>
<evidence type="ECO:0000256" key="1">
    <source>
        <dbReference type="ARBA" id="ARBA00000085"/>
    </source>
</evidence>
<keyword evidence="9" id="KW-0175">Coiled coil</keyword>
<dbReference type="Pfam" id="PF07568">
    <property type="entry name" value="HisKA_2"/>
    <property type="match status" value="1"/>
</dbReference>
<feature type="repeat" description="TPR" evidence="8">
    <location>
        <begin position="311"/>
        <end position="344"/>
    </location>
</feature>
<keyword evidence="5" id="KW-0547">Nucleotide-binding</keyword>
<comment type="caution">
    <text evidence="11">The sequence shown here is derived from an EMBL/GenBank/DDBJ whole genome shotgun (WGS) entry which is preliminary data.</text>
</comment>
<dbReference type="Proteomes" id="UP000634134">
    <property type="component" value="Unassembled WGS sequence"/>
</dbReference>
<feature type="domain" description="Histidine kinase/HSP90-like ATPase" evidence="10">
    <location>
        <begin position="726"/>
        <end position="824"/>
    </location>
</feature>
<organism evidence="11 12">
    <name type="scientific">Dyadobacter subterraneus</name>
    <dbReference type="NCBI Taxonomy" id="2773304"/>
    <lineage>
        <taxon>Bacteria</taxon>
        <taxon>Pseudomonadati</taxon>
        <taxon>Bacteroidota</taxon>
        <taxon>Cytophagia</taxon>
        <taxon>Cytophagales</taxon>
        <taxon>Spirosomataceae</taxon>
        <taxon>Dyadobacter</taxon>
    </lineage>
</organism>
<dbReference type="PANTHER" id="PTHR41523">
    <property type="entry name" value="TWO-COMPONENT SYSTEM SENSOR PROTEIN"/>
    <property type="match status" value="1"/>
</dbReference>
<dbReference type="SMART" id="SM00387">
    <property type="entry name" value="HATPase_c"/>
    <property type="match status" value="1"/>
</dbReference>
<evidence type="ECO:0000256" key="8">
    <source>
        <dbReference type="PROSITE-ProRule" id="PRU00339"/>
    </source>
</evidence>
<dbReference type="Gene3D" id="3.30.450.20">
    <property type="entry name" value="PAS domain"/>
    <property type="match status" value="1"/>
</dbReference>
<feature type="coiled-coil region" evidence="9">
    <location>
        <begin position="580"/>
        <end position="631"/>
    </location>
</feature>
<dbReference type="EC" id="2.7.13.3" evidence="2"/>
<proteinExistence type="predicted"/>
<gene>
    <name evidence="11" type="ORF">IEE83_05310</name>
</gene>
<keyword evidence="4" id="KW-0808">Transferase</keyword>
<dbReference type="EMBL" id="JACYGY010000001">
    <property type="protein sequence ID" value="MBE9461296.1"/>
    <property type="molecule type" value="Genomic_DNA"/>
</dbReference>
<comment type="catalytic activity">
    <reaction evidence="1">
        <text>ATP + protein L-histidine = ADP + protein N-phospho-L-histidine.</text>
        <dbReference type="EC" id="2.7.13.3"/>
    </reaction>
</comment>
<evidence type="ECO:0000256" key="4">
    <source>
        <dbReference type="ARBA" id="ARBA00022679"/>
    </source>
</evidence>
<evidence type="ECO:0000256" key="7">
    <source>
        <dbReference type="ARBA" id="ARBA00022840"/>
    </source>
</evidence>
<evidence type="ECO:0000256" key="2">
    <source>
        <dbReference type="ARBA" id="ARBA00012438"/>
    </source>
</evidence>
<dbReference type="Pfam" id="PF02518">
    <property type="entry name" value="HATPase_c"/>
    <property type="match status" value="1"/>
</dbReference>
<keyword evidence="6" id="KW-0418">Kinase</keyword>
<evidence type="ECO:0000256" key="5">
    <source>
        <dbReference type="ARBA" id="ARBA00022741"/>
    </source>
</evidence>
<evidence type="ECO:0000256" key="9">
    <source>
        <dbReference type="SAM" id="Coils"/>
    </source>
</evidence>
<accession>A0ABR9W8N5</accession>
<dbReference type="Gene3D" id="3.30.565.10">
    <property type="entry name" value="Histidine kinase-like ATPase, C-terminal domain"/>
    <property type="match status" value="1"/>
</dbReference>
<dbReference type="InterPro" id="IPR019734">
    <property type="entry name" value="TPR_rpt"/>
</dbReference>
<dbReference type="RefSeq" id="WP_194119571.1">
    <property type="nucleotide sequence ID" value="NZ_JACYGY010000001.1"/>
</dbReference>
<dbReference type="InterPro" id="IPR011495">
    <property type="entry name" value="Sig_transdc_His_kin_sub2_dim/P"/>
</dbReference>
<dbReference type="InterPro" id="IPR036890">
    <property type="entry name" value="HATPase_C_sf"/>
</dbReference>
<dbReference type="Gene3D" id="1.25.40.10">
    <property type="entry name" value="Tetratricopeptide repeat domain"/>
    <property type="match status" value="1"/>
</dbReference>
<dbReference type="InterPro" id="IPR011990">
    <property type="entry name" value="TPR-like_helical_dom_sf"/>
</dbReference>
<evidence type="ECO:0000256" key="3">
    <source>
        <dbReference type="ARBA" id="ARBA00022553"/>
    </source>
</evidence>
<protein>
    <recommendedName>
        <fullName evidence="2">histidine kinase</fullName>
        <ecNumber evidence="2">2.7.13.3</ecNumber>
    </recommendedName>
</protein>
<keyword evidence="12" id="KW-1185">Reference proteome</keyword>
<dbReference type="PROSITE" id="PS50005">
    <property type="entry name" value="TPR"/>
    <property type="match status" value="1"/>
</dbReference>
<keyword evidence="3" id="KW-0597">Phosphoprotein</keyword>
<reference evidence="12" key="1">
    <citation type="submission" date="2023-07" db="EMBL/GenBank/DDBJ databases">
        <title>Dyadobacter sp. nov 'subterranea' isolated from contaminted grondwater.</title>
        <authorList>
            <person name="Szabo I."/>
            <person name="Al-Omari J."/>
            <person name="Szerdahelyi S.G."/>
            <person name="Rado J."/>
        </authorList>
    </citation>
    <scope>NUCLEOTIDE SEQUENCE [LARGE SCALE GENOMIC DNA]</scope>
    <source>
        <strain evidence="12">UP-52</strain>
    </source>
</reference>
<name>A0ABR9W8N5_9BACT</name>
<evidence type="ECO:0000313" key="12">
    <source>
        <dbReference type="Proteomes" id="UP000634134"/>
    </source>
</evidence>
<evidence type="ECO:0000259" key="10">
    <source>
        <dbReference type="SMART" id="SM00387"/>
    </source>
</evidence>
<evidence type="ECO:0000313" key="11">
    <source>
        <dbReference type="EMBL" id="MBE9461296.1"/>
    </source>
</evidence>
<dbReference type="SUPFAM" id="SSF48452">
    <property type="entry name" value="TPR-like"/>
    <property type="match status" value="1"/>
</dbReference>
<dbReference type="SUPFAM" id="SSF55874">
    <property type="entry name" value="ATPase domain of HSP90 chaperone/DNA topoisomerase II/histidine kinase"/>
    <property type="match status" value="1"/>
</dbReference>
<dbReference type="InterPro" id="IPR003594">
    <property type="entry name" value="HATPase_dom"/>
</dbReference>
<keyword evidence="8" id="KW-0802">TPR repeat</keyword>
<dbReference type="PANTHER" id="PTHR41523:SF8">
    <property type="entry name" value="ETHYLENE RESPONSE SENSOR PROTEIN"/>
    <property type="match status" value="1"/>
</dbReference>
<evidence type="ECO:0000256" key="6">
    <source>
        <dbReference type="ARBA" id="ARBA00022777"/>
    </source>
</evidence>